<dbReference type="EMBL" id="JXQW01000025">
    <property type="protein sequence ID" value="KIQ00839.1"/>
    <property type="molecule type" value="Genomic_DNA"/>
</dbReference>
<evidence type="ECO:0000313" key="2">
    <source>
        <dbReference type="EMBL" id="KIQ00839.1"/>
    </source>
</evidence>
<dbReference type="Pfam" id="PF07022">
    <property type="entry name" value="Phage_CI_repr"/>
    <property type="match status" value="1"/>
</dbReference>
<dbReference type="InterPro" id="IPR010982">
    <property type="entry name" value="Lambda_DNA-bd_dom_sf"/>
</dbReference>
<proteinExistence type="predicted"/>
<protein>
    <recommendedName>
        <fullName evidence="1">Bacteriophage CI repressor N-terminal domain-containing protein</fullName>
    </recommendedName>
</protein>
<gene>
    <name evidence="2" type="ORF">RU08_10000</name>
</gene>
<dbReference type="Proteomes" id="UP000032068">
    <property type="component" value="Unassembled WGS sequence"/>
</dbReference>
<evidence type="ECO:0000313" key="3">
    <source>
        <dbReference type="Proteomes" id="UP000032068"/>
    </source>
</evidence>
<comment type="caution">
    <text evidence="2">The sequence shown here is derived from an EMBL/GenBank/DDBJ whole genome shotgun (WGS) entry which is preliminary data.</text>
</comment>
<reference evidence="2 3" key="1">
    <citation type="submission" date="2014-12" db="EMBL/GenBank/DDBJ databases">
        <title>16Stimator: statistical estimation of ribosomal gene copy numbers from draft genome assemblies.</title>
        <authorList>
            <person name="Perisin M.A."/>
            <person name="Vetter M."/>
            <person name="Gilbert J.A."/>
            <person name="Bergelson J."/>
        </authorList>
    </citation>
    <scope>NUCLEOTIDE SEQUENCE [LARGE SCALE GENOMIC DNA]</scope>
    <source>
        <strain evidence="2 3">MEJ086</strain>
    </source>
</reference>
<dbReference type="Gene3D" id="1.10.260.40">
    <property type="entry name" value="lambda repressor-like DNA-binding domains"/>
    <property type="match status" value="1"/>
</dbReference>
<sequence length="125" mass="14104">MDFLSAKTDSALARALPVNRQTLAGWRKRDSVPYVECIKFCEDHGLRLDWLLTGLGPMHRGDPLAEGSIIDTAPDDQILLELLRELDEGDKKELRLVARQRKRLSTLENRLQELESVVAGIIKPS</sequence>
<dbReference type="InterPro" id="IPR010744">
    <property type="entry name" value="Phage_CI_N"/>
</dbReference>
<feature type="domain" description="Bacteriophage CI repressor N-terminal" evidence="1">
    <location>
        <begin position="4"/>
        <end position="58"/>
    </location>
</feature>
<dbReference type="GO" id="GO:0003677">
    <property type="term" value="F:DNA binding"/>
    <property type="evidence" value="ECO:0007669"/>
    <property type="project" value="InterPro"/>
</dbReference>
<dbReference type="AlphaFoldDB" id="A0A0D0KUV2"/>
<organism evidence="2 3">
    <name type="scientific">Pseudomonas fulva</name>
    <dbReference type="NCBI Taxonomy" id="47880"/>
    <lineage>
        <taxon>Bacteria</taxon>
        <taxon>Pseudomonadati</taxon>
        <taxon>Pseudomonadota</taxon>
        <taxon>Gammaproteobacteria</taxon>
        <taxon>Pseudomonadales</taxon>
        <taxon>Pseudomonadaceae</taxon>
        <taxon>Pseudomonas</taxon>
    </lineage>
</organism>
<name>A0A0D0KUV2_9PSED</name>
<dbReference type="GO" id="GO:0045892">
    <property type="term" value="P:negative regulation of DNA-templated transcription"/>
    <property type="evidence" value="ECO:0007669"/>
    <property type="project" value="InterPro"/>
</dbReference>
<evidence type="ECO:0000259" key="1">
    <source>
        <dbReference type="Pfam" id="PF07022"/>
    </source>
</evidence>
<accession>A0A0D0KUV2</accession>